<dbReference type="PANTHER" id="PTHR30244">
    <property type="entry name" value="TRANSAMINASE"/>
    <property type="match status" value="1"/>
</dbReference>
<comment type="similarity">
    <text evidence="3">Belongs to the DegT/DnrJ/EryC1 family.</text>
</comment>
<dbReference type="Gene3D" id="3.90.1150.10">
    <property type="entry name" value="Aspartate Aminotransferase, domain 1"/>
    <property type="match status" value="1"/>
</dbReference>
<evidence type="ECO:0000256" key="2">
    <source>
        <dbReference type="PIRSR" id="PIRSR000390-2"/>
    </source>
</evidence>
<protein>
    <recommendedName>
        <fullName evidence="6">UDP-4-amino-4, 6-dideoxy-N-acetyl-beta-L-altrosamine transaminase</fullName>
    </recommendedName>
</protein>
<evidence type="ECO:0008006" key="6">
    <source>
        <dbReference type="Google" id="ProtNLM"/>
    </source>
</evidence>
<dbReference type="CDD" id="cd00616">
    <property type="entry name" value="AHBA_syn"/>
    <property type="match status" value="1"/>
</dbReference>
<dbReference type="EMBL" id="NATQ01000012">
    <property type="protein sequence ID" value="OQX91082.1"/>
    <property type="molecule type" value="Genomic_DNA"/>
</dbReference>
<evidence type="ECO:0000256" key="1">
    <source>
        <dbReference type="PIRSR" id="PIRSR000390-1"/>
    </source>
</evidence>
<gene>
    <name evidence="4" type="ORF">B6D57_00960</name>
</gene>
<dbReference type="PANTHER" id="PTHR30244:SF34">
    <property type="entry name" value="DTDP-4-AMINO-4,6-DIDEOXYGALACTOSE TRANSAMINASE"/>
    <property type="match status" value="1"/>
</dbReference>
<evidence type="ECO:0000313" key="5">
    <source>
        <dbReference type="Proteomes" id="UP000192611"/>
    </source>
</evidence>
<name>A0A1W9S364_9BACT</name>
<dbReference type="SUPFAM" id="SSF53383">
    <property type="entry name" value="PLP-dependent transferases"/>
    <property type="match status" value="1"/>
</dbReference>
<dbReference type="InterPro" id="IPR015421">
    <property type="entry name" value="PyrdxlP-dep_Trfase_major"/>
</dbReference>
<dbReference type="AlphaFoldDB" id="A0A1W9S364"/>
<dbReference type="GO" id="GO:0000271">
    <property type="term" value="P:polysaccharide biosynthetic process"/>
    <property type="evidence" value="ECO:0007669"/>
    <property type="project" value="TreeGrafter"/>
</dbReference>
<feature type="active site" description="Proton acceptor" evidence="1">
    <location>
        <position position="195"/>
    </location>
</feature>
<dbReference type="InterPro" id="IPR000653">
    <property type="entry name" value="DegT/StrS_aminotransferase"/>
</dbReference>
<sequence>MDKPAIEGGKPVRSEYLPYGRHYVTDEDISEVVKVLKSDWLTTGPEVPAFESEISEYVGSPYVRAVSSGTAALICGVGACGVGKGDEVITTPLSFAGTTNAVIFWGAKPVFVDINPNTLNIDPERLYNAITPKTKGVLILHYGGHPAEMDEITEICKVKDFCLIEDCAHALGATYKGKMAGTFGDAGCFSTHPVKHIATGEGGFVTLKDESKAEWVELFRNQGIDTSTLKRHGSQNIHRYQITELGYNFRMSDIQAALGRSQLKRHNDNLKKRRELAGLYDDRLSGMEGISTPTREPYVEDAYHLYPIMLDLSMIRVDRDYIIRALRAEGIGATLHYPAIHTLEWHRKNLGYKEGDFPTCEEVCRRILTLPIYQQMDEEDINDVITALNKVLRFYRR</sequence>
<dbReference type="GO" id="GO:0030170">
    <property type="term" value="F:pyridoxal phosphate binding"/>
    <property type="evidence" value="ECO:0007669"/>
    <property type="project" value="TreeGrafter"/>
</dbReference>
<accession>A0A1W9S364</accession>
<evidence type="ECO:0000313" key="4">
    <source>
        <dbReference type="EMBL" id="OQX91082.1"/>
    </source>
</evidence>
<dbReference type="InterPro" id="IPR015424">
    <property type="entry name" value="PyrdxlP-dep_Trfase"/>
</dbReference>
<comment type="caution">
    <text evidence="4">The sequence shown here is derived from an EMBL/GenBank/DDBJ whole genome shotgun (WGS) entry which is preliminary data.</text>
</comment>
<organism evidence="4 5">
    <name type="scientific">Candidatus Coatesbacteria bacterium 4484_99</name>
    <dbReference type="NCBI Taxonomy" id="1970774"/>
    <lineage>
        <taxon>Bacteria</taxon>
        <taxon>Candidatus Coatesiibacteriota</taxon>
    </lineage>
</organism>
<keyword evidence="2 3" id="KW-0663">Pyridoxal phosphate</keyword>
<dbReference type="InterPro" id="IPR015422">
    <property type="entry name" value="PyrdxlP-dep_Trfase_small"/>
</dbReference>
<dbReference type="PIRSF" id="PIRSF000390">
    <property type="entry name" value="PLP_StrS"/>
    <property type="match status" value="1"/>
</dbReference>
<proteinExistence type="inferred from homology"/>
<reference evidence="5" key="1">
    <citation type="submission" date="2017-03" db="EMBL/GenBank/DDBJ databases">
        <title>Novel pathways for hydrocarbon cycling and metabolic interdependencies in hydrothermal sediment communities.</title>
        <authorList>
            <person name="Dombrowski N."/>
            <person name="Seitz K."/>
            <person name="Teske A."/>
            <person name="Baker B."/>
        </authorList>
    </citation>
    <scope>NUCLEOTIDE SEQUENCE [LARGE SCALE GENOMIC DNA]</scope>
</reference>
<feature type="modified residue" description="N6-(pyridoxal phosphate)lysine" evidence="2">
    <location>
        <position position="195"/>
    </location>
</feature>
<evidence type="ECO:0000256" key="3">
    <source>
        <dbReference type="RuleBase" id="RU004508"/>
    </source>
</evidence>
<dbReference type="Pfam" id="PF01041">
    <property type="entry name" value="DegT_DnrJ_EryC1"/>
    <property type="match status" value="1"/>
</dbReference>
<dbReference type="Gene3D" id="3.40.640.10">
    <property type="entry name" value="Type I PLP-dependent aspartate aminotransferase-like (Major domain)"/>
    <property type="match status" value="1"/>
</dbReference>
<dbReference type="Proteomes" id="UP000192611">
    <property type="component" value="Unassembled WGS sequence"/>
</dbReference>
<dbReference type="GO" id="GO:0008483">
    <property type="term" value="F:transaminase activity"/>
    <property type="evidence" value="ECO:0007669"/>
    <property type="project" value="TreeGrafter"/>
</dbReference>